<dbReference type="InterPro" id="IPR048732">
    <property type="entry name" value="CFA69"/>
</dbReference>
<proteinExistence type="predicted"/>
<dbReference type="GO" id="GO:1902093">
    <property type="term" value="P:positive regulation of flagellated sperm motility"/>
    <property type="evidence" value="ECO:0007669"/>
    <property type="project" value="TreeGrafter"/>
</dbReference>
<feature type="region of interest" description="Disordered" evidence="1">
    <location>
        <begin position="893"/>
        <end position="923"/>
    </location>
</feature>
<feature type="domain" description="Cilia- and flagella-associated protein 69 ARM repeats" evidence="2">
    <location>
        <begin position="29"/>
        <end position="746"/>
    </location>
</feature>
<dbReference type="SUPFAM" id="SSF48371">
    <property type="entry name" value="ARM repeat"/>
    <property type="match status" value="1"/>
</dbReference>
<reference evidence="3" key="1">
    <citation type="submission" date="2019-08" db="EMBL/GenBank/DDBJ databases">
        <title>The genome of the North American firefly Photinus pyralis.</title>
        <authorList>
            <consortium name="Photinus pyralis genome working group"/>
            <person name="Fallon T.R."/>
            <person name="Sander Lower S.E."/>
            <person name="Weng J.-K."/>
        </authorList>
    </citation>
    <scope>NUCLEOTIDE SEQUENCE</scope>
    <source>
        <strain evidence="3">TRF0915ILg1</strain>
        <tissue evidence="3">Whole body</tissue>
    </source>
</reference>
<evidence type="ECO:0000313" key="3">
    <source>
        <dbReference type="EMBL" id="KAF2896109.1"/>
    </source>
</evidence>
<feature type="compositionally biased region" description="Polar residues" evidence="1">
    <location>
        <begin position="895"/>
        <end position="905"/>
    </location>
</feature>
<dbReference type="AlphaFoldDB" id="A0A8K0CYT7"/>
<feature type="compositionally biased region" description="Polar residues" evidence="1">
    <location>
        <begin position="913"/>
        <end position="923"/>
    </location>
</feature>
<dbReference type="InterPro" id="IPR016024">
    <property type="entry name" value="ARM-type_fold"/>
</dbReference>
<dbReference type="InterPro" id="IPR048733">
    <property type="entry name" value="CFA69_ARM_dom"/>
</dbReference>
<sequence>MESGDYSCRCDPIRIASVRRCQPDNPHASLKKLVELMEHPLSADLYDRHLMILNDFIDACKTAFWVKDLPFIMRLLELLIERINTICLFKKPLEQLLALCAVPPILTCSTEAFTFSRDVQEYFSFLGFLLIKTQDKTLQDLTYRALQELLERKISEEKCCLTLKTCFNAVEESQLPNILSQILGIAEEDLYEKLLKIVLILVNISPAVCHKMMREKIIDYLLIRLDPLWRTRNQAEIPDTFENSTVQYFEITSKILWSLLNACKHESGKFRKDVPSPSIQALWTLRYVSRIFTTNKRNELNRNQIMAIFLQCVNCFPKIELSKTGLRRDIGILSSATEIGTGGTWASQVKFTSNEVDYEFKKMLLLALCYCSKQPESVTAMHPKRIIPALLKIITPDAKTVWHPQQHNKLMSLALHTLQVIVPVIPADFLYFNGPLKLLMLIDYFNVEMCDVQVLQDCLKALNSICLLENRVILENLLVNNAYTILYNTCQNLLPSIVLKLTIQRCLAYSFSILEQLCRTERVCDSSAVHLCLKFMKRIINPNPEDPLFDPKFLICALNFLWESIVWTNKSLKLFVSIGGVYKLLDLFQGSCFPVKLVMLGALADMCYEGSCIPHLITWRKKGMKLLPMLLELFREENIKLSVKTAANGTIEDIEAPIMGQQQWYETFYENKDPNSSPAIVDLLGSCRPKIYAIIQLLNNRHEIRADIANEQYCLYDTNSLNVEDQMTLLLAENFLALKLGEAWVELNRDFEKTGIRPLAVDGEVISLLIHRFHKWALHIKTVQEALLKKDAENENAKESLLYNTIKETKLIESLKALQALDFIARTTERMFRLVCKMKQTSELESSLKFTEGAEHHRTCLYKIKVNPVFNQEVSIQSNIIIDPNERNFDICPVSSDSESSTDQNAAEEKPESVSSDVSATKT</sequence>
<dbReference type="PANTHER" id="PTHR14716">
    <property type="entry name" value="CILIA- AND FLAGELLA-ASSOCIATED PROTEIN 69"/>
    <property type="match status" value="1"/>
</dbReference>
<gene>
    <name evidence="3" type="ORF">ILUMI_10068</name>
</gene>
<dbReference type="Proteomes" id="UP000801492">
    <property type="component" value="Unassembled WGS sequence"/>
</dbReference>
<dbReference type="OrthoDB" id="191673at2759"/>
<name>A0A8K0CYT7_IGNLU</name>
<comment type="caution">
    <text evidence="3">The sequence shown here is derived from an EMBL/GenBank/DDBJ whole genome shotgun (WGS) entry which is preliminary data.</text>
</comment>
<accession>A0A8K0CYT7</accession>
<dbReference type="InterPro" id="IPR011989">
    <property type="entry name" value="ARM-like"/>
</dbReference>
<dbReference type="EMBL" id="VTPC01005377">
    <property type="protein sequence ID" value="KAF2896109.1"/>
    <property type="molecule type" value="Genomic_DNA"/>
</dbReference>
<keyword evidence="4" id="KW-1185">Reference proteome</keyword>
<evidence type="ECO:0000256" key="1">
    <source>
        <dbReference type="SAM" id="MobiDB-lite"/>
    </source>
</evidence>
<evidence type="ECO:0000313" key="4">
    <source>
        <dbReference type="Proteomes" id="UP000801492"/>
    </source>
</evidence>
<evidence type="ECO:0000259" key="2">
    <source>
        <dbReference type="Pfam" id="PF21049"/>
    </source>
</evidence>
<dbReference type="GO" id="GO:0097730">
    <property type="term" value="C:non-motile cilium"/>
    <property type="evidence" value="ECO:0007669"/>
    <property type="project" value="TreeGrafter"/>
</dbReference>
<dbReference type="Pfam" id="PF21049">
    <property type="entry name" value="CFA69_ARM_rpt"/>
    <property type="match status" value="1"/>
</dbReference>
<organism evidence="3 4">
    <name type="scientific">Ignelater luminosus</name>
    <name type="common">Cucubano</name>
    <name type="synonym">Pyrophorus luminosus</name>
    <dbReference type="NCBI Taxonomy" id="2038154"/>
    <lineage>
        <taxon>Eukaryota</taxon>
        <taxon>Metazoa</taxon>
        <taxon>Ecdysozoa</taxon>
        <taxon>Arthropoda</taxon>
        <taxon>Hexapoda</taxon>
        <taxon>Insecta</taxon>
        <taxon>Pterygota</taxon>
        <taxon>Neoptera</taxon>
        <taxon>Endopterygota</taxon>
        <taxon>Coleoptera</taxon>
        <taxon>Polyphaga</taxon>
        <taxon>Elateriformia</taxon>
        <taxon>Elateroidea</taxon>
        <taxon>Elateridae</taxon>
        <taxon>Agrypninae</taxon>
        <taxon>Pyrophorini</taxon>
        <taxon>Ignelater</taxon>
    </lineage>
</organism>
<protein>
    <recommendedName>
        <fullName evidence="2">Cilia- and flagella-associated protein 69 ARM repeats domain-containing protein</fullName>
    </recommendedName>
</protein>
<dbReference type="Gene3D" id="1.25.10.10">
    <property type="entry name" value="Leucine-rich Repeat Variant"/>
    <property type="match status" value="1"/>
</dbReference>
<dbReference type="PANTHER" id="PTHR14716:SF0">
    <property type="entry name" value="CILIA- AND FLAGELLA-ASSOCIATED PROTEIN 69"/>
    <property type="match status" value="1"/>
</dbReference>
<dbReference type="GO" id="GO:0097225">
    <property type="term" value="C:sperm midpiece"/>
    <property type="evidence" value="ECO:0007669"/>
    <property type="project" value="TreeGrafter"/>
</dbReference>